<evidence type="ECO:0000256" key="7">
    <source>
        <dbReference type="HAMAP-Rule" id="MF_01008"/>
    </source>
</evidence>
<dbReference type="InterPro" id="IPR037914">
    <property type="entry name" value="SpoVT-AbrB_sf"/>
</dbReference>
<dbReference type="InterPro" id="IPR035644">
    <property type="entry name" value="MraZ_C"/>
</dbReference>
<name>A0A2U1D910_9LACO</name>
<dbReference type="InterPro" id="IPR007159">
    <property type="entry name" value="SpoVT-AbrB_dom"/>
</dbReference>
<proteinExistence type="inferred from homology"/>
<feature type="domain" description="SpoVT-AbrB" evidence="8">
    <location>
        <begin position="76"/>
        <end position="119"/>
    </location>
</feature>
<keyword evidence="4 7" id="KW-0805">Transcription regulation</keyword>
<accession>A0A2U1D910</accession>
<dbReference type="PANTHER" id="PTHR34701:SF1">
    <property type="entry name" value="TRANSCRIPTIONAL REGULATOR MRAZ"/>
    <property type="match status" value="1"/>
</dbReference>
<organism evidence="9 10">
    <name type="scientific">Convivina intestini</name>
    <dbReference type="NCBI Taxonomy" id="1505726"/>
    <lineage>
        <taxon>Bacteria</taxon>
        <taxon>Bacillati</taxon>
        <taxon>Bacillota</taxon>
        <taxon>Bacilli</taxon>
        <taxon>Lactobacillales</taxon>
        <taxon>Lactobacillaceae</taxon>
        <taxon>Convivina</taxon>
    </lineage>
</organism>
<evidence type="ECO:0000259" key="8">
    <source>
        <dbReference type="PROSITE" id="PS51740"/>
    </source>
</evidence>
<comment type="similarity">
    <text evidence="7">Belongs to the MraZ family.</text>
</comment>
<dbReference type="InterPro" id="IPR038619">
    <property type="entry name" value="MraZ_sf"/>
</dbReference>
<dbReference type="GO" id="GO:0009295">
    <property type="term" value="C:nucleoid"/>
    <property type="evidence" value="ECO:0007669"/>
    <property type="project" value="UniProtKB-SubCell"/>
</dbReference>
<dbReference type="PANTHER" id="PTHR34701">
    <property type="entry name" value="TRANSCRIPTIONAL REGULATOR MRAZ"/>
    <property type="match status" value="1"/>
</dbReference>
<feature type="domain" description="SpoVT-AbrB" evidence="8">
    <location>
        <begin position="5"/>
        <end position="47"/>
    </location>
</feature>
<reference evidence="9 10" key="1">
    <citation type="submission" date="2018-04" db="EMBL/GenBank/DDBJ databases">
        <title>Genomic Encyclopedia of Type Strains, Phase IV (KMG-IV): sequencing the most valuable type-strain genomes for metagenomic binning, comparative biology and taxonomic classification.</title>
        <authorList>
            <person name="Goeker M."/>
        </authorList>
    </citation>
    <scope>NUCLEOTIDE SEQUENCE [LARGE SCALE GENOMIC DNA]</scope>
    <source>
        <strain evidence="9 10">DSM 28795</strain>
    </source>
</reference>
<dbReference type="RefSeq" id="WP_089938758.1">
    <property type="nucleotide sequence ID" value="NZ_CAKOEW010000008.1"/>
</dbReference>
<evidence type="ECO:0000313" key="9">
    <source>
        <dbReference type="EMBL" id="PVY84171.1"/>
    </source>
</evidence>
<dbReference type="SUPFAM" id="SSF89447">
    <property type="entry name" value="AbrB/MazE/MraZ-like"/>
    <property type="match status" value="1"/>
</dbReference>
<dbReference type="EMBL" id="QEKT01000005">
    <property type="protein sequence ID" value="PVY84171.1"/>
    <property type="molecule type" value="Genomic_DNA"/>
</dbReference>
<dbReference type="GO" id="GO:0005737">
    <property type="term" value="C:cytoplasm"/>
    <property type="evidence" value="ECO:0007669"/>
    <property type="project" value="UniProtKB-UniRule"/>
</dbReference>
<evidence type="ECO:0000256" key="2">
    <source>
        <dbReference type="ARBA" id="ARBA00022490"/>
    </source>
</evidence>
<sequence length="143" mass="16486">MFMGEYSHTVDTKGRLIIPAKFRHQLGDSFVITKWMEHALRAMPRDVWENLEKHLNQLPIGKKEARAFKRFVMAGALEAEFDKQGRIVIPSNLRQHAQLDKDVVITGAGDSFEIWSSQNWQNYTQATAEDFDEIAEGLVDFDF</sequence>
<keyword evidence="6 7" id="KW-0804">Transcription</keyword>
<dbReference type="Proteomes" id="UP000245433">
    <property type="component" value="Unassembled WGS sequence"/>
</dbReference>
<dbReference type="Gene3D" id="3.40.1550.20">
    <property type="entry name" value="Transcriptional regulator MraZ domain"/>
    <property type="match status" value="1"/>
</dbReference>
<dbReference type="FunFam" id="3.40.1550.20:FF:000002">
    <property type="entry name" value="Transcriptional regulator MraZ"/>
    <property type="match status" value="1"/>
</dbReference>
<dbReference type="AlphaFoldDB" id="A0A2U1D910"/>
<dbReference type="CDD" id="cd16320">
    <property type="entry name" value="MraZ_N"/>
    <property type="match status" value="1"/>
</dbReference>
<dbReference type="NCBIfam" id="TIGR00242">
    <property type="entry name" value="division/cell wall cluster transcriptional repressor MraZ"/>
    <property type="match status" value="1"/>
</dbReference>
<dbReference type="Pfam" id="PF02381">
    <property type="entry name" value="MraZ"/>
    <property type="match status" value="2"/>
</dbReference>
<evidence type="ECO:0000256" key="3">
    <source>
        <dbReference type="ARBA" id="ARBA00022737"/>
    </source>
</evidence>
<dbReference type="GO" id="GO:2000143">
    <property type="term" value="P:negative regulation of DNA-templated transcription initiation"/>
    <property type="evidence" value="ECO:0007669"/>
    <property type="project" value="TreeGrafter"/>
</dbReference>
<evidence type="ECO:0000256" key="1">
    <source>
        <dbReference type="ARBA" id="ARBA00013860"/>
    </source>
</evidence>
<keyword evidence="5 7" id="KW-0238">DNA-binding</keyword>
<keyword evidence="10" id="KW-1185">Reference proteome</keyword>
<dbReference type="InterPro" id="IPR035642">
    <property type="entry name" value="MraZ_N"/>
</dbReference>
<comment type="caution">
    <text evidence="9">The sequence shown here is derived from an EMBL/GenBank/DDBJ whole genome shotgun (WGS) entry which is preliminary data.</text>
</comment>
<dbReference type="PROSITE" id="PS51740">
    <property type="entry name" value="SPOVT_ABRB"/>
    <property type="match status" value="2"/>
</dbReference>
<dbReference type="OrthoDB" id="9807753at2"/>
<comment type="subcellular location">
    <subcellularLocation>
        <location evidence="7">Cytoplasm</location>
        <location evidence="7">Nucleoid</location>
    </subcellularLocation>
</comment>
<evidence type="ECO:0000256" key="6">
    <source>
        <dbReference type="ARBA" id="ARBA00023163"/>
    </source>
</evidence>
<evidence type="ECO:0000256" key="5">
    <source>
        <dbReference type="ARBA" id="ARBA00023125"/>
    </source>
</evidence>
<dbReference type="GO" id="GO:0000976">
    <property type="term" value="F:transcription cis-regulatory region binding"/>
    <property type="evidence" value="ECO:0007669"/>
    <property type="project" value="TreeGrafter"/>
</dbReference>
<evidence type="ECO:0000313" key="10">
    <source>
        <dbReference type="Proteomes" id="UP000245433"/>
    </source>
</evidence>
<dbReference type="InterPro" id="IPR003444">
    <property type="entry name" value="MraZ"/>
</dbReference>
<evidence type="ECO:0000256" key="4">
    <source>
        <dbReference type="ARBA" id="ARBA00023015"/>
    </source>
</evidence>
<keyword evidence="3" id="KW-0677">Repeat</keyword>
<dbReference type="GO" id="GO:0003700">
    <property type="term" value="F:DNA-binding transcription factor activity"/>
    <property type="evidence" value="ECO:0007669"/>
    <property type="project" value="UniProtKB-UniRule"/>
</dbReference>
<dbReference type="HAMAP" id="MF_01008">
    <property type="entry name" value="MraZ"/>
    <property type="match status" value="1"/>
</dbReference>
<dbReference type="InterPro" id="IPR020603">
    <property type="entry name" value="MraZ_dom"/>
</dbReference>
<comment type="subunit">
    <text evidence="7">Forms oligomers.</text>
</comment>
<gene>
    <name evidence="7" type="primary">mraZ</name>
    <name evidence="9" type="ORF">C7384_10549</name>
</gene>
<dbReference type="CDD" id="cd16321">
    <property type="entry name" value="MraZ_C"/>
    <property type="match status" value="1"/>
</dbReference>
<keyword evidence="2 7" id="KW-0963">Cytoplasm</keyword>
<protein>
    <recommendedName>
        <fullName evidence="1 7">Transcriptional regulator MraZ</fullName>
    </recommendedName>
</protein>